<dbReference type="InterPro" id="IPR024134">
    <property type="entry name" value="SOD_Cu/Zn_/chaperone"/>
</dbReference>
<dbReference type="Proteomes" id="UP000789342">
    <property type="component" value="Unassembled WGS sequence"/>
</dbReference>
<organism evidence="3 4">
    <name type="scientific">Acaulospora morrowiae</name>
    <dbReference type="NCBI Taxonomy" id="94023"/>
    <lineage>
        <taxon>Eukaryota</taxon>
        <taxon>Fungi</taxon>
        <taxon>Fungi incertae sedis</taxon>
        <taxon>Mucoromycota</taxon>
        <taxon>Glomeromycotina</taxon>
        <taxon>Glomeromycetes</taxon>
        <taxon>Diversisporales</taxon>
        <taxon>Acaulosporaceae</taxon>
        <taxon>Acaulospora</taxon>
    </lineage>
</organism>
<name>A0A9N8YPE9_9GLOM</name>
<dbReference type="GO" id="GO:0004784">
    <property type="term" value="F:superoxide dismutase activity"/>
    <property type="evidence" value="ECO:0007669"/>
    <property type="project" value="UniProtKB-EC"/>
</dbReference>
<keyword evidence="1" id="KW-0560">Oxidoreductase</keyword>
<gene>
    <name evidence="3" type="ORF">AMORRO_LOCUS56</name>
</gene>
<dbReference type="CDD" id="cd00305">
    <property type="entry name" value="Cu-Zn_Superoxide_Dismutase"/>
    <property type="match status" value="1"/>
</dbReference>
<dbReference type="PANTHER" id="PTHR10003">
    <property type="entry name" value="SUPEROXIDE DISMUTASE CU-ZN -RELATED"/>
    <property type="match status" value="1"/>
</dbReference>
<proteinExistence type="inferred from homology"/>
<dbReference type="AlphaFoldDB" id="A0A9N8YPE9"/>
<comment type="cofactor">
    <cofactor evidence="1">
        <name>Zn(2+)</name>
        <dbReference type="ChEBI" id="CHEBI:29105"/>
    </cofactor>
    <text evidence="1">Binds 1 zinc ion per subunit.</text>
</comment>
<accession>A0A9N8YPE9</accession>
<evidence type="ECO:0000259" key="2">
    <source>
        <dbReference type="Pfam" id="PF00080"/>
    </source>
</evidence>
<comment type="caution">
    <text evidence="3">The sequence shown here is derived from an EMBL/GenBank/DDBJ whole genome shotgun (WGS) entry which is preliminary data.</text>
</comment>
<feature type="domain" description="Superoxide dismutase copper/zinc binding" evidence="2">
    <location>
        <begin position="2"/>
        <end position="104"/>
    </location>
</feature>
<reference evidence="3" key="1">
    <citation type="submission" date="2021-06" db="EMBL/GenBank/DDBJ databases">
        <authorList>
            <person name="Kallberg Y."/>
            <person name="Tangrot J."/>
            <person name="Rosling A."/>
        </authorList>
    </citation>
    <scope>NUCLEOTIDE SEQUENCE</scope>
    <source>
        <strain evidence="3">CL551</strain>
    </source>
</reference>
<evidence type="ECO:0000256" key="1">
    <source>
        <dbReference type="RuleBase" id="RU000393"/>
    </source>
</evidence>
<dbReference type="GO" id="GO:0005507">
    <property type="term" value="F:copper ion binding"/>
    <property type="evidence" value="ECO:0007669"/>
    <property type="project" value="InterPro"/>
</dbReference>
<dbReference type="PRINTS" id="PR00068">
    <property type="entry name" value="CUZNDISMTASE"/>
</dbReference>
<sequence length="111" mass="11407">MISEFGDTTNGCTSAGGHFNPFNKQHGAPNDENRHVGDLGNVIASAGGVVKTHIIDKKITLSGPNSVVGRSVIVHADIDDLGKGGHEFSLTTGNAGARLACGIIGTFQPKL</sequence>
<dbReference type="InterPro" id="IPR001424">
    <property type="entry name" value="SOD_Cu_Zn_dom"/>
</dbReference>
<dbReference type="InterPro" id="IPR036423">
    <property type="entry name" value="SOD-like_Cu/Zn_dom_sf"/>
</dbReference>
<comment type="catalytic activity">
    <reaction evidence="1">
        <text>2 superoxide + 2 H(+) = H2O2 + O2</text>
        <dbReference type="Rhea" id="RHEA:20696"/>
        <dbReference type="ChEBI" id="CHEBI:15378"/>
        <dbReference type="ChEBI" id="CHEBI:15379"/>
        <dbReference type="ChEBI" id="CHEBI:16240"/>
        <dbReference type="ChEBI" id="CHEBI:18421"/>
        <dbReference type="EC" id="1.15.1.1"/>
    </reaction>
</comment>
<dbReference type="SUPFAM" id="SSF49329">
    <property type="entry name" value="Cu,Zn superoxide dismutase-like"/>
    <property type="match status" value="1"/>
</dbReference>
<evidence type="ECO:0000313" key="4">
    <source>
        <dbReference type="Proteomes" id="UP000789342"/>
    </source>
</evidence>
<comment type="function">
    <text evidence="1">Destroys radicals which are normally produced within the cells and which are toxic to biological systems.</text>
</comment>
<keyword evidence="1" id="KW-0186">Copper</keyword>
<dbReference type="InterPro" id="IPR018152">
    <property type="entry name" value="SOD_Cu/Zn_BS"/>
</dbReference>
<dbReference type="Pfam" id="PF00080">
    <property type="entry name" value="Sod_Cu"/>
    <property type="match status" value="1"/>
</dbReference>
<keyword evidence="4" id="KW-1185">Reference proteome</keyword>
<dbReference type="PROSITE" id="PS00332">
    <property type="entry name" value="SOD_CU_ZN_2"/>
    <property type="match status" value="1"/>
</dbReference>
<comment type="cofactor">
    <cofactor evidence="1">
        <name>Cu cation</name>
        <dbReference type="ChEBI" id="CHEBI:23378"/>
    </cofactor>
    <text evidence="1">Binds 1 copper ion per subunit.</text>
</comment>
<dbReference type="EMBL" id="CAJVPV010000010">
    <property type="protein sequence ID" value="CAG8437978.1"/>
    <property type="molecule type" value="Genomic_DNA"/>
</dbReference>
<evidence type="ECO:0000313" key="3">
    <source>
        <dbReference type="EMBL" id="CAG8437978.1"/>
    </source>
</evidence>
<dbReference type="OrthoDB" id="2015551at2759"/>
<comment type="similarity">
    <text evidence="1">Belongs to the Cu-Zn superoxide dismutase family.</text>
</comment>
<protein>
    <recommendedName>
        <fullName evidence="1">Superoxide dismutase [Cu-Zn]</fullName>
        <ecNumber evidence="1">1.15.1.1</ecNumber>
    </recommendedName>
</protein>
<keyword evidence="1" id="KW-0862">Zinc</keyword>
<keyword evidence="1" id="KW-0479">Metal-binding</keyword>
<dbReference type="EC" id="1.15.1.1" evidence="1"/>
<dbReference type="Gene3D" id="2.60.40.200">
    <property type="entry name" value="Superoxide dismutase, copper/zinc binding domain"/>
    <property type="match status" value="1"/>
</dbReference>